<dbReference type="Proteomes" id="UP000620124">
    <property type="component" value="Unassembled WGS sequence"/>
</dbReference>
<sequence length="170" mass="18089">MRVHFGSASFLLFITSTLLAPTPTLGRKSRLVTRGLDSATPLPTATGSGGRSTNASATDRAKTEMTRTGEECPRHLLSTASTLKLTSEAVEGAYSRAKGRTGGEDCTQIEGAAEAFCECGTCVVRSCRPGYVLDGTSAFCVWHGIVGIEEVSSSALRDSKEGGSWWWWFS</sequence>
<keyword evidence="5" id="KW-1185">Reference proteome</keyword>
<name>A0A8H6X6Z9_9AGAR</name>
<evidence type="ECO:0000256" key="2">
    <source>
        <dbReference type="SAM" id="SignalP"/>
    </source>
</evidence>
<feature type="region of interest" description="Disordered" evidence="1">
    <location>
        <begin position="36"/>
        <end position="68"/>
    </location>
</feature>
<comment type="caution">
    <text evidence="4">The sequence shown here is derived from an EMBL/GenBank/DDBJ whole genome shotgun (WGS) entry which is preliminary data.</text>
</comment>
<accession>A0A8H6X6Z9</accession>
<gene>
    <name evidence="4" type="ORF">MVEN_02225800</name>
</gene>
<dbReference type="OrthoDB" id="439917at2759"/>
<dbReference type="Pfam" id="PF21671">
    <property type="entry name" value="CPL1-like"/>
    <property type="match status" value="1"/>
</dbReference>
<feature type="compositionally biased region" description="Polar residues" evidence="1">
    <location>
        <begin position="41"/>
        <end position="57"/>
    </location>
</feature>
<proteinExistence type="predicted"/>
<organism evidence="4 5">
    <name type="scientific">Mycena venus</name>
    <dbReference type="NCBI Taxonomy" id="2733690"/>
    <lineage>
        <taxon>Eukaryota</taxon>
        <taxon>Fungi</taxon>
        <taxon>Dikarya</taxon>
        <taxon>Basidiomycota</taxon>
        <taxon>Agaricomycotina</taxon>
        <taxon>Agaricomycetes</taxon>
        <taxon>Agaricomycetidae</taxon>
        <taxon>Agaricales</taxon>
        <taxon>Marasmiineae</taxon>
        <taxon>Mycenaceae</taxon>
        <taxon>Mycena</taxon>
    </lineage>
</organism>
<feature type="signal peptide" evidence="2">
    <location>
        <begin position="1"/>
        <end position="26"/>
    </location>
</feature>
<dbReference type="InterPro" id="IPR048661">
    <property type="entry name" value="CPL1-like"/>
</dbReference>
<reference evidence="4" key="1">
    <citation type="submission" date="2020-05" db="EMBL/GenBank/DDBJ databases">
        <title>Mycena genomes resolve the evolution of fungal bioluminescence.</title>
        <authorList>
            <person name="Tsai I.J."/>
        </authorList>
    </citation>
    <scope>NUCLEOTIDE SEQUENCE</scope>
    <source>
        <strain evidence="4">CCC161011</strain>
    </source>
</reference>
<feature type="domain" description="Protein CPL1-like" evidence="3">
    <location>
        <begin position="102"/>
        <end position="141"/>
    </location>
</feature>
<evidence type="ECO:0000313" key="4">
    <source>
        <dbReference type="EMBL" id="KAF7335703.1"/>
    </source>
</evidence>
<evidence type="ECO:0000259" key="3">
    <source>
        <dbReference type="Pfam" id="PF21671"/>
    </source>
</evidence>
<feature type="chain" id="PRO_5034643959" description="Protein CPL1-like domain-containing protein" evidence="2">
    <location>
        <begin position="27"/>
        <end position="170"/>
    </location>
</feature>
<dbReference type="EMBL" id="JACAZI010000024">
    <property type="protein sequence ID" value="KAF7335703.1"/>
    <property type="molecule type" value="Genomic_DNA"/>
</dbReference>
<evidence type="ECO:0000313" key="5">
    <source>
        <dbReference type="Proteomes" id="UP000620124"/>
    </source>
</evidence>
<protein>
    <recommendedName>
        <fullName evidence="3">Protein CPL1-like domain-containing protein</fullName>
    </recommendedName>
</protein>
<dbReference type="AlphaFoldDB" id="A0A8H6X6Z9"/>
<keyword evidence="2" id="KW-0732">Signal</keyword>
<evidence type="ECO:0000256" key="1">
    <source>
        <dbReference type="SAM" id="MobiDB-lite"/>
    </source>
</evidence>
<feature type="compositionally biased region" description="Basic and acidic residues" evidence="1">
    <location>
        <begin position="59"/>
        <end position="68"/>
    </location>
</feature>